<dbReference type="InterPro" id="IPR006139">
    <property type="entry name" value="D-isomer_2_OHA_DH_cat_dom"/>
</dbReference>
<gene>
    <name evidence="7" type="ORF">WCN91_00815</name>
</gene>
<proteinExistence type="inferred from homology"/>
<name>A0ABU9MRP4_9GAMM</name>
<dbReference type="RefSeq" id="WP_342675535.1">
    <property type="nucleotide sequence ID" value="NZ_JBCGCU010000001.1"/>
</dbReference>
<dbReference type="SUPFAM" id="SSF52283">
    <property type="entry name" value="Formate/glycerate dehydrogenase catalytic domain-like"/>
    <property type="match status" value="1"/>
</dbReference>
<dbReference type="Gene3D" id="3.40.50.720">
    <property type="entry name" value="NAD(P)-binding Rossmann-like Domain"/>
    <property type="match status" value="2"/>
</dbReference>
<evidence type="ECO:0000259" key="5">
    <source>
        <dbReference type="Pfam" id="PF00389"/>
    </source>
</evidence>
<dbReference type="Pfam" id="PF02826">
    <property type="entry name" value="2-Hacid_dh_C"/>
    <property type="match status" value="1"/>
</dbReference>
<evidence type="ECO:0000256" key="3">
    <source>
        <dbReference type="ARBA" id="ARBA00023027"/>
    </source>
</evidence>
<dbReference type="PROSITE" id="PS00671">
    <property type="entry name" value="D_2_HYDROXYACID_DH_3"/>
    <property type="match status" value="1"/>
</dbReference>
<evidence type="ECO:0000256" key="4">
    <source>
        <dbReference type="RuleBase" id="RU003719"/>
    </source>
</evidence>
<keyword evidence="2 4" id="KW-0560">Oxidoreductase</keyword>
<dbReference type="InterPro" id="IPR006140">
    <property type="entry name" value="D-isomer_DH_NAD-bd"/>
</dbReference>
<keyword evidence="8" id="KW-1185">Reference proteome</keyword>
<dbReference type="Proteomes" id="UP001447008">
    <property type="component" value="Unassembled WGS sequence"/>
</dbReference>
<evidence type="ECO:0000313" key="8">
    <source>
        <dbReference type="Proteomes" id="UP001447008"/>
    </source>
</evidence>
<dbReference type="CDD" id="cd12162">
    <property type="entry name" value="2-Hacid_dh_4"/>
    <property type="match status" value="1"/>
</dbReference>
<dbReference type="PANTHER" id="PTHR43761">
    <property type="entry name" value="D-ISOMER SPECIFIC 2-HYDROXYACID DEHYDROGENASE FAMILY PROTEIN (AFU_ORTHOLOGUE AFUA_1G13630)"/>
    <property type="match status" value="1"/>
</dbReference>
<protein>
    <submittedName>
        <fullName evidence="7">D-2-hydroxyacid dehydrogenase</fullName>
    </submittedName>
</protein>
<evidence type="ECO:0000259" key="6">
    <source>
        <dbReference type="Pfam" id="PF02826"/>
    </source>
</evidence>
<comment type="caution">
    <text evidence="7">The sequence shown here is derived from an EMBL/GenBank/DDBJ whole genome shotgun (WGS) entry which is preliminary data.</text>
</comment>
<feature type="domain" description="D-isomer specific 2-hydroxyacid dehydrogenase catalytic" evidence="5">
    <location>
        <begin position="14"/>
        <end position="313"/>
    </location>
</feature>
<dbReference type="Pfam" id="PF00389">
    <property type="entry name" value="2-Hacid_dh"/>
    <property type="match status" value="1"/>
</dbReference>
<dbReference type="PANTHER" id="PTHR43761:SF1">
    <property type="entry name" value="D-ISOMER SPECIFIC 2-HYDROXYACID DEHYDROGENASE CATALYTIC DOMAIN-CONTAINING PROTEIN-RELATED"/>
    <property type="match status" value="1"/>
</dbReference>
<reference evidence="7 8" key="1">
    <citation type="submission" date="2024-03" db="EMBL/GenBank/DDBJ databases">
        <title>Pseudoalteromonas qingdaonensis sp. nov., isolated from the intestines of marine benthic organisms.</title>
        <authorList>
            <person name="Lin X."/>
            <person name="Fang S."/>
            <person name="Hu X."/>
        </authorList>
    </citation>
    <scope>NUCLEOTIDE SEQUENCE [LARGE SCALE GENOMIC DNA]</scope>
    <source>
        <strain evidence="7 8">YIC-827</strain>
    </source>
</reference>
<dbReference type="InterPro" id="IPR050418">
    <property type="entry name" value="D-iso_2-hydroxyacid_DH_PdxB"/>
</dbReference>
<dbReference type="InterPro" id="IPR036291">
    <property type="entry name" value="NAD(P)-bd_dom_sf"/>
</dbReference>
<evidence type="ECO:0000256" key="2">
    <source>
        <dbReference type="ARBA" id="ARBA00023002"/>
    </source>
</evidence>
<dbReference type="SUPFAM" id="SSF51735">
    <property type="entry name" value="NAD(P)-binding Rossmann-fold domains"/>
    <property type="match status" value="1"/>
</dbReference>
<dbReference type="PROSITE" id="PS00670">
    <property type="entry name" value="D_2_HYDROXYACID_DH_2"/>
    <property type="match status" value="1"/>
</dbReference>
<accession>A0ABU9MRP4</accession>
<keyword evidence="3" id="KW-0520">NAD</keyword>
<organism evidence="7 8">
    <name type="scientific">Pseudoalteromonas qingdaonensis</name>
    <dbReference type="NCBI Taxonomy" id="3131913"/>
    <lineage>
        <taxon>Bacteria</taxon>
        <taxon>Pseudomonadati</taxon>
        <taxon>Pseudomonadota</taxon>
        <taxon>Gammaproteobacteria</taxon>
        <taxon>Alteromonadales</taxon>
        <taxon>Pseudoalteromonadaceae</taxon>
        <taxon>Pseudoalteromonas</taxon>
    </lineage>
</organism>
<evidence type="ECO:0000313" key="7">
    <source>
        <dbReference type="EMBL" id="MEM0513990.1"/>
    </source>
</evidence>
<dbReference type="EMBL" id="JBCGCU010000001">
    <property type="protein sequence ID" value="MEM0513990.1"/>
    <property type="molecule type" value="Genomic_DNA"/>
</dbReference>
<feature type="domain" description="D-isomer specific 2-hydroxyacid dehydrogenase NAD-binding" evidence="6">
    <location>
        <begin position="107"/>
        <end position="283"/>
    </location>
</feature>
<dbReference type="InterPro" id="IPR029753">
    <property type="entry name" value="D-isomer_DH_CS"/>
</dbReference>
<sequence>MKIVMLDADTLGENSLAPVAALGEFHSHSLTSAEDVVTRCADAEVVITNKVQLGAEQLKALPKLKLICVAATGTNNIDIAAAKEHGIAVCNVAGYSTASVVQHTFTLISLLLNNLHRYIGDCRQGAWQQSEMFCRLDYDIAELAGKKLAIIGHGELGQALAKVAHAFDMQVLIAERRGQAPRPGRINFEQALAQADIVSIHCPLNAETEQLINRDTLALMQPTAVLVNTARGPIINEADLAAALADGTIKGAALDVLSEEPAKPENPLVRYQGDNLLLTPHIAWASKQARDRLIHQLALNIRAYTDGEVRNRVG</sequence>
<comment type="similarity">
    <text evidence="1 4">Belongs to the D-isomer specific 2-hydroxyacid dehydrogenase family.</text>
</comment>
<evidence type="ECO:0000256" key="1">
    <source>
        <dbReference type="ARBA" id="ARBA00005854"/>
    </source>
</evidence>